<dbReference type="RefSeq" id="WP_126018927.1">
    <property type="nucleotide sequence ID" value="NZ_RXFT01000001.1"/>
</dbReference>
<comment type="caution">
    <text evidence="2">The sequence shown here is derived from an EMBL/GenBank/DDBJ whole genome shotgun (WGS) entry which is preliminary data.</text>
</comment>
<evidence type="ECO:0000313" key="3">
    <source>
        <dbReference type="Proteomes" id="UP000281118"/>
    </source>
</evidence>
<dbReference type="OrthoDB" id="8854685at2"/>
<feature type="region of interest" description="Disordered" evidence="1">
    <location>
        <begin position="67"/>
        <end position="86"/>
    </location>
</feature>
<protein>
    <submittedName>
        <fullName evidence="2">Uncharacterized protein</fullName>
    </submittedName>
</protein>
<evidence type="ECO:0000313" key="2">
    <source>
        <dbReference type="EMBL" id="RUR65853.1"/>
    </source>
</evidence>
<accession>A0A433MDB0</accession>
<organism evidence="2 3">
    <name type="scientific">Variovorax guangxiensis</name>
    <dbReference type="NCBI Taxonomy" id="1775474"/>
    <lineage>
        <taxon>Bacteria</taxon>
        <taxon>Pseudomonadati</taxon>
        <taxon>Pseudomonadota</taxon>
        <taxon>Betaproteobacteria</taxon>
        <taxon>Burkholderiales</taxon>
        <taxon>Comamonadaceae</taxon>
        <taxon>Variovorax</taxon>
    </lineage>
</organism>
<dbReference type="EMBL" id="RXFT01000001">
    <property type="protein sequence ID" value="RUR65853.1"/>
    <property type="molecule type" value="Genomic_DNA"/>
</dbReference>
<reference evidence="2 3" key="1">
    <citation type="submission" date="2018-12" db="EMBL/GenBank/DDBJ databases">
        <title>The genome sequences of Variovorax guangxiensis DSM 27352.</title>
        <authorList>
            <person name="Gao J."/>
            <person name="Sun J."/>
        </authorList>
    </citation>
    <scope>NUCLEOTIDE SEQUENCE [LARGE SCALE GENOMIC DNA]</scope>
    <source>
        <strain evidence="2 3">DSM 27352</strain>
    </source>
</reference>
<dbReference type="Proteomes" id="UP000281118">
    <property type="component" value="Unassembled WGS sequence"/>
</dbReference>
<sequence length="86" mass="9507">MVEYFRVGLPYIRMRFRVPARRGGRVELRGRFGAITGASGEYLLVRFDGEPAASIVHPIELNYVEAGEAAEPPRASRNGARQTSGE</sequence>
<gene>
    <name evidence="2" type="ORF">EJP67_02140</name>
</gene>
<proteinExistence type="predicted"/>
<dbReference type="AlphaFoldDB" id="A0A433MDB0"/>
<name>A0A433MDB0_9BURK</name>
<evidence type="ECO:0000256" key="1">
    <source>
        <dbReference type="SAM" id="MobiDB-lite"/>
    </source>
</evidence>